<comment type="subcellular location">
    <subcellularLocation>
        <location evidence="1">Cell membrane</location>
        <topology evidence="1">Multi-pass membrane protein</topology>
    </subcellularLocation>
</comment>
<dbReference type="GO" id="GO:0005886">
    <property type="term" value="C:plasma membrane"/>
    <property type="evidence" value="ECO:0007669"/>
    <property type="project" value="UniProtKB-SubCell"/>
</dbReference>
<feature type="transmembrane region" description="Helical" evidence="8">
    <location>
        <begin position="29"/>
        <end position="51"/>
    </location>
</feature>
<reference evidence="10 11" key="1">
    <citation type="submission" date="2016-11" db="EMBL/GenBank/DDBJ databases">
        <title>Complete genome sequence of Streptomyces niveus SCSIO 3406.</title>
        <authorList>
            <person name="Zhu Q."/>
            <person name="Cheng W."/>
            <person name="Song Y."/>
            <person name="Li Q."/>
            <person name="Ju J."/>
        </authorList>
    </citation>
    <scope>NUCLEOTIDE SEQUENCE [LARGE SCALE GENOMIC DNA]</scope>
    <source>
        <strain evidence="10 11">SCSIO 3406</strain>
    </source>
</reference>
<dbReference type="GO" id="GO:0022857">
    <property type="term" value="F:transmembrane transporter activity"/>
    <property type="evidence" value="ECO:0007669"/>
    <property type="project" value="InterPro"/>
</dbReference>
<feature type="transmembrane region" description="Helical" evidence="8">
    <location>
        <begin position="180"/>
        <end position="198"/>
    </location>
</feature>
<evidence type="ECO:0000259" key="9">
    <source>
        <dbReference type="PROSITE" id="PS50850"/>
    </source>
</evidence>
<dbReference type="Proteomes" id="UP000189677">
    <property type="component" value="Chromosome"/>
</dbReference>
<feature type="transmembrane region" description="Helical" evidence="8">
    <location>
        <begin position="241"/>
        <end position="264"/>
    </location>
</feature>
<feature type="transmembrane region" description="Helical" evidence="8">
    <location>
        <begin position="63"/>
        <end position="81"/>
    </location>
</feature>
<dbReference type="InterPro" id="IPR011701">
    <property type="entry name" value="MFS"/>
</dbReference>
<feature type="transmembrane region" description="Helical" evidence="8">
    <location>
        <begin position="349"/>
        <end position="367"/>
    </location>
</feature>
<dbReference type="PROSITE" id="PS50850">
    <property type="entry name" value="MFS"/>
    <property type="match status" value="1"/>
</dbReference>
<keyword evidence="7" id="KW-0046">Antibiotic resistance</keyword>
<evidence type="ECO:0000256" key="3">
    <source>
        <dbReference type="ARBA" id="ARBA00022475"/>
    </source>
</evidence>
<keyword evidence="6 8" id="KW-0472">Membrane</keyword>
<dbReference type="KEGG" id="snw:BBN63_06095"/>
<dbReference type="Gene3D" id="1.20.1250.20">
    <property type="entry name" value="MFS general substrate transporter like domains"/>
    <property type="match status" value="1"/>
</dbReference>
<dbReference type="SUPFAM" id="SSF103473">
    <property type="entry name" value="MFS general substrate transporter"/>
    <property type="match status" value="1"/>
</dbReference>
<dbReference type="EMBL" id="CP018047">
    <property type="protein sequence ID" value="AQU65874.1"/>
    <property type="molecule type" value="Genomic_DNA"/>
</dbReference>
<dbReference type="PANTHER" id="PTHR42718">
    <property type="entry name" value="MAJOR FACILITATOR SUPERFAMILY MULTIDRUG TRANSPORTER MFSC"/>
    <property type="match status" value="1"/>
</dbReference>
<evidence type="ECO:0000256" key="4">
    <source>
        <dbReference type="ARBA" id="ARBA00022692"/>
    </source>
</evidence>
<feature type="transmembrane region" description="Helical" evidence="8">
    <location>
        <begin position="153"/>
        <end position="174"/>
    </location>
</feature>
<feature type="transmembrane region" description="Helical" evidence="8">
    <location>
        <begin position="219"/>
        <end position="235"/>
    </location>
</feature>
<evidence type="ECO:0000256" key="8">
    <source>
        <dbReference type="SAM" id="Phobius"/>
    </source>
</evidence>
<dbReference type="CDD" id="cd17321">
    <property type="entry name" value="MFS_MMR_MDR_like"/>
    <property type="match status" value="1"/>
</dbReference>
<dbReference type="InterPro" id="IPR020846">
    <property type="entry name" value="MFS_dom"/>
</dbReference>
<dbReference type="InterPro" id="IPR036259">
    <property type="entry name" value="MFS_trans_sf"/>
</dbReference>
<keyword evidence="2" id="KW-0813">Transport</keyword>
<keyword evidence="4 8" id="KW-0812">Transmembrane</keyword>
<gene>
    <name evidence="10" type="ORF">BBN63_06095</name>
</gene>
<keyword evidence="11" id="KW-1185">Reference proteome</keyword>
<dbReference type="Pfam" id="PF07690">
    <property type="entry name" value="MFS_1"/>
    <property type="match status" value="1"/>
</dbReference>
<dbReference type="Gene3D" id="1.20.1720.10">
    <property type="entry name" value="Multidrug resistance protein D"/>
    <property type="match status" value="1"/>
</dbReference>
<evidence type="ECO:0000256" key="1">
    <source>
        <dbReference type="ARBA" id="ARBA00004651"/>
    </source>
</evidence>
<feature type="transmembrane region" description="Helical" evidence="8">
    <location>
        <begin position="119"/>
        <end position="141"/>
    </location>
</feature>
<organism evidence="10 11">
    <name type="scientific">Streptomyces niveus</name>
    <name type="common">Streptomyces spheroides</name>
    <dbReference type="NCBI Taxonomy" id="193462"/>
    <lineage>
        <taxon>Bacteria</taxon>
        <taxon>Bacillati</taxon>
        <taxon>Actinomycetota</taxon>
        <taxon>Actinomycetes</taxon>
        <taxon>Kitasatosporales</taxon>
        <taxon>Streptomycetaceae</taxon>
        <taxon>Streptomyces</taxon>
    </lineage>
</organism>
<feature type="domain" description="Major facilitator superfamily (MFS) profile" evidence="9">
    <location>
        <begin position="28"/>
        <end position="468"/>
    </location>
</feature>
<feature type="transmembrane region" description="Helical" evidence="8">
    <location>
        <begin position="314"/>
        <end position="337"/>
    </location>
</feature>
<evidence type="ECO:0000313" key="10">
    <source>
        <dbReference type="EMBL" id="AQU65874.1"/>
    </source>
</evidence>
<name>A0A1U9QNM4_STRNV</name>
<feature type="transmembrane region" description="Helical" evidence="8">
    <location>
        <begin position="373"/>
        <end position="396"/>
    </location>
</feature>
<dbReference type="PANTHER" id="PTHR42718:SF46">
    <property type="entry name" value="BLR6921 PROTEIN"/>
    <property type="match status" value="1"/>
</dbReference>
<keyword evidence="3" id="KW-1003">Cell membrane</keyword>
<accession>A0A1U9QNM4</accession>
<proteinExistence type="predicted"/>
<dbReference type="PRINTS" id="PR01036">
    <property type="entry name" value="TCRTETB"/>
</dbReference>
<dbReference type="GO" id="GO:0046677">
    <property type="term" value="P:response to antibiotic"/>
    <property type="evidence" value="ECO:0007669"/>
    <property type="project" value="UniProtKB-KW"/>
</dbReference>
<feature type="transmembrane region" description="Helical" evidence="8">
    <location>
        <begin position="285"/>
        <end position="308"/>
    </location>
</feature>
<dbReference type="AlphaFoldDB" id="A0A1U9QNM4"/>
<feature type="transmembrane region" description="Helical" evidence="8">
    <location>
        <begin position="444"/>
        <end position="466"/>
    </location>
</feature>
<dbReference type="OrthoDB" id="7375466at2"/>
<evidence type="ECO:0000256" key="5">
    <source>
        <dbReference type="ARBA" id="ARBA00022989"/>
    </source>
</evidence>
<feature type="transmembrane region" description="Helical" evidence="8">
    <location>
        <begin position="93"/>
        <end position="113"/>
    </location>
</feature>
<evidence type="ECO:0000256" key="7">
    <source>
        <dbReference type="ARBA" id="ARBA00023251"/>
    </source>
</evidence>
<feature type="transmembrane region" description="Helical" evidence="8">
    <location>
        <begin position="417"/>
        <end position="438"/>
    </location>
</feature>
<sequence length="471" mass="46824">MSDLGEAVADQRITTETGAGAHGRRWQALALLGVAQFMLILDVTVVAIALPHIGADLDLSRSALTWVVSAYTLTFGGLMLLGGRGADLFGARGLVLAGLATFTAASLVVGLAGGAEVLIAGRVAQGVGAAMLSPAALSVVVRLFEGEERNKALGIWSALGGSGAAVGVLLGGVLTAGPGWPWAFFVNVPVGVAIIVLLPRMLPPLPRPEGARPRLDVPGALLVTGATGVGIYALINAGDHGWGAASTLGLATAAVVLYLVFGAWQRAAKSPLMDLGLLFRRPVTAGTFVILTGTALMVAVFFLGSFYLQEYSGHGALVTGLLFLPVALATMAGAHTAGRVIGGLGARRVGVAGMVVAAAGLVVPVFWAGSAAVVTGVALAAAGIGSLFVVASATALGQVEPHQAGLASGIVSTFHEFGASIGAAVVSSLAAVSLAGGTDTGFERAFTVSAVVAVVAAAVVAVLVPADSGRH</sequence>
<evidence type="ECO:0000256" key="2">
    <source>
        <dbReference type="ARBA" id="ARBA00022448"/>
    </source>
</evidence>
<protein>
    <submittedName>
        <fullName evidence="10">MFS transporter</fullName>
    </submittedName>
</protein>
<evidence type="ECO:0000256" key="6">
    <source>
        <dbReference type="ARBA" id="ARBA00023136"/>
    </source>
</evidence>
<evidence type="ECO:0000313" key="11">
    <source>
        <dbReference type="Proteomes" id="UP000189677"/>
    </source>
</evidence>
<keyword evidence="5 8" id="KW-1133">Transmembrane helix</keyword>